<proteinExistence type="predicted"/>
<accession>A0A562PU65</accession>
<dbReference type="EMBL" id="VLKW01000004">
    <property type="protein sequence ID" value="TWI47636.1"/>
    <property type="molecule type" value="Genomic_DNA"/>
</dbReference>
<reference evidence="2 5" key="3">
    <citation type="submission" date="2019-12" db="EMBL/GenBank/DDBJ databases">
        <title>Draft Genome Sequences of Six Type Strains of the Genus Massilia.</title>
        <authorList>
            <person name="Miess H."/>
            <person name="Frediansyah A."/>
            <person name="Goeker M."/>
            <person name="Gross H."/>
        </authorList>
    </citation>
    <scope>NUCLEOTIDE SEQUENCE [LARGE SCALE GENOMIC DNA]</scope>
    <source>
        <strain evidence="2 5">DSM 26639</strain>
    </source>
</reference>
<gene>
    <name evidence="2" type="ORF">GO485_08525</name>
    <name evidence="3" type="ORF">IP92_02696</name>
</gene>
<dbReference type="EMBL" id="CP046904">
    <property type="protein sequence ID" value="QGZ39084.1"/>
    <property type="molecule type" value="Genomic_DNA"/>
</dbReference>
<protein>
    <recommendedName>
        <fullName evidence="6">Aspartyl protease</fullName>
    </recommendedName>
</protein>
<evidence type="ECO:0000313" key="2">
    <source>
        <dbReference type="EMBL" id="QGZ39084.1"/>
    </source>
</evidence>
<reference evidence="3 4" key="1">
    <citation type="journal article" date="2015" name="Stand. Genomic Sci.">
        <title>Genomic Encyclopedia of Bacterial and Archaeal Type Strains, Phase III: the genomes of soil and plant-associated and newly described type strains.</title>
        <authorList>
            <person name="Whitman W.B."/>
            <person name="Woyke T."/>
            <person name="Klenk H.P."/>
            <person name="Zhou Y."/>
            <person name="Lilburn T.G."/>
            <person name="Beck B.J."/>
            <person name="De Vos P."/>
            <person name="Vandamme P."/>
            <person name="Eisen J.A."/>
            <person name="Garrity G."/>
            <person name="Hugenholtz P."/>
            <person name="Kyrpides N.C."/>
        </authorList>
    </citation>
    <scope>NUCLEOTIDE SEQUENCE [LARGE SCALE GENOMIC DNA]</scope>
    <source>
        <strain evidence="3 4">CGMCC 1.10685</strain>
    </source>
</reference>
<dbReference type="OrthoDB" id="8772683at2"/>
<evidence type="ECO:0000313" key="3">
    <source>
        <dbReference type="EMBL" id="TWI47636.1"/>
    </source>
</evidence>
<organism evidence="3 4">
    <name type="scientific">Pseudoduganella flava</name>
    <dbReference type="NCBI Taxonomy" id="871742"/>
    <lineage>
        <taxon>Bacteria</taxon>
        <taxon>Pseudomonadati</taxon>
        <taxon>Pseudomonadota</taxon>
        <taxon>Betaproteobacteria</taxon>
        <taxon>Burkholderiales</taxon>
        <taxon>Oxalobacteraceae</taxon>
        <taxon>Telluria group</taxon>
        <taxon>Pseudoduganella</taxon>
    </lineage>
</organism>
<keyword evidence="1" id="KW-0732">Signal</keyword>
<name>A0A562PU65_9BURK</name>
<evidence type="ECO:0000313" key="5">
    <source>
        <dbReference type="Proteomes" id="UP000437862"/>
    </source>
</evidence>
<evidence type="ECO:0008006" key="6">
    <source>
        <dbReference type="Google" id="ProtNLM"/>
    </source>
</evidence>
<sequence length="279" mass="29902">MIGRAFVVAALFGVTTARAEVSVPVALEKGIPVAQLTIAGATYPFTFDIGSGRTVHLTREVMAAIPGLKLTGRKVQSSDLTGKVRDEEEFVIPDLVINGVSFGEVTGVSHEPWGLTIGEGAGPPPHSVIGLALFEKQPFVYDQSRLELRFGTPLALGKEWHPMSHERAHEGIVMTLSNPRGKYRMVFDTAANLSLVKPQSVQAQGDQTAKCDLFGPARPCEYVGVALEGGVPLKAYLMPLPDRFAADGILGADFFQAYGVYMDLANRTVALKPARPAAK</sequence>
<evidence type="ECO:0000256" key="1">
    <source>
        <dbReference type="SAM" id="SignalP"/>
    </source>
</evidence>
<dbReference type="AlphaFoldDB" id="A0A562PU65"/>
<feature type="chain" id="PRO_5044617950" description="Aspartyl protease" evidence="1">
    <location>
        <begin position="20"/>
        <end position="279"/>
    </location>
</feature>
<dbReference type="RefSeq" id="WP_145875624.1">
    <property type="nucleotide sequence ID" value="NZ_CP046904.1"/>
</dbReference>
<reference evidence="3" key="2">
    <citation type="submission" date="2019-07" db="EMBL/GenBank/DDBJ databases">
        <authorList>
            <person name="Whitman W."/>
            <person name="Huntemann M."/>
            <person name="Clum A."/>
            <person name="Pillay M."/>
            <person name="Palaniappan K."/>
            <person name="Varghese N."/>
            <person name="Mikhailova N."/>
            <person name="Stamatis D."/>
            <person name="Reddy T."/>
            <person name="Daum C."/>
            <person name="Shapiro N."/>
            <person name="Ivanova N."/>
            <person name="Kyrpides N."/>
            <person name="Woyke T."/>
        </authorList>
    </citation>
    <scope>NUCLEOTIDE SEQUENCE</scope>
    <source>
        <strain evidence="3">CGMCC 1.10685</strain>
    </source>
</reference>
<keyword evidence="5" id="KW-1185">Reference proteome</keyword>
<dbReference type="Proteomes" id="UP000437862">
    <property type="component" value="Chromosome"/>
</dbReference>
<evidence type="ECO:0000313" key="4">
    <source>
        <dbReference type="Proteomes" id="UP000315112"/>
    </source>
</evidence>
<feature type="signal peptide" evidence="1">
    <location>
        <begin position="1"/>
        <end position="19"/>
    </location>
</feature>
<dbReference type="Proteomes" id="UP000315112">
    <property type="component" value="Unassembled WGS sequence"/>
</dbReference>